<keyword evidence="2" id="KW-0813">Transport</keyword>
<feature type="domain" description="ABC transporter" evidence="10">
    <location>
        <begin position="369"/>
        <end position="603"/>
    </location>
</feature>
<evidence type="ECO:0000256" key="8">
    <source>
        <dbReference type="ARBA" id="ARBA00023136"/>
    </source>
</evidence>
<dbReference type="GO" id="GO:0140359">
    <property type="term" value="F:ABC-type transporter activity"/>
    <property type="evidence" value="ECO:0007669"/>
    <property type="project" value="InterPro"/>
</dbReference>
<evidence type="ECO:0000256" key="9">
    <source>
        <dbReference type="SAM" id="Phobius"/>
    </source>
</evidence>
<dbReference type="SMART" id="SM00382">
    <property type="entry name" value="AAA"/>
    <property type="match status" value="1"/>
</dbReference>
<keyword evidence="6 12" id="KW-0067">ATP-binding</keyword>
<dbReference type="AlphaFoldDB" id="A0A4Z0C6F7"/>
<dbReference type="PANTHER" id="PTHR24221:SF654">
    <property type="entry name" value="ATP-BINDING CASSETTE SUB-FAMILY B MEMBER 6"/>
    <property type="match status" value="1"/>
</dbReference>
<keyword evidence="8 9" id="KW-0472">Membrane</keyword>
<evidence type="ECO:0000256" key="4">
    <source>
        <dbReference type="ARBA" id="ARBA00022692"/>
    </source>
</evidence>
<evidence type="ECO:0000256" key="1">
    <source>
        <dbReference type="ARBA" id="ARBA00004651"/>
    </source>
</evidence>
<evidence type="ECO:0000313" key="12">
    <source>
        <dbReference type="EMBL" id="TFZ07203.1"/>
    </source>
</evidence>
<evidence type="ECO:0000256" key="7">
    <source>
        <dbReference type="ARBA" id="ARBA00022989"/>
    </source>
</evidence>
<dbReference type="InterPro" id="IPR039421">
    <property type="entry name" value="Type_1_exporter"/>
</dbReference>
<dbReference type="OrthoDB" id="8554730at2"/>
<dbReference type="PROSITE" id="PS50893">
    <property type="entry name" value="ABC_TRANSPORTER_2"/>
    <property type="match status" value="1"/>
</dbReference>
<dbReference type="CDD" id="cd07346">
    <property type="entry name" value="ABC_6TM_exporters"/>
    <property type="match status" value="1"/>
</dbReference>
<keyword evidence="13" id="KW-1185">Reference proteome</keyword>
<keyword evidence="4 9" id="KW-0812">Transmembrane</keyword>
<dbReference type="Proteomes" id="UP000298180">
    <property type="component" value="Unassembled WGS sequence"/>
</dbReference>
<dbReference type="InterPro" id="IPR003439">
    <property type="entry name" value="ABC_transporter-like_ATP-bd"/>
</dbReference>
<accession>A0A4Z0C6F7</accession>
<evidence type="ECO:0000256" key="2">
    <source>
        <dbReference type="ARBA" id="ARBA00022448"/>
    </source>
</evidence>
<evidence type="ECO:0000259" key="11">
    <source>
        <dbReference type="PROSITE" id="PS50929"/>
    </source>
</evidence>
<organism evidence="12 13">
    <name type="scientific">Ramlibacter henchirensis</name>
    <dbReference type="NCBI Taxonomy" id="204072"/>
    <lineage>
        <taxon>Bacteria</taxon>
        <taxon>Pseudomonadati</taxon>
        <taxon>Pseudomonadota</taxon>
        <taxon>Betaproteobacteria</taxon>
        <taxon>Burkholderiales</taxon>
        <taxon>Comamonadaceae</taxon>
        <taxon>Ramlibacter</taxon>
    </lineage>
</organism>
<proteinExistence type="predicted"/>
<dbReference type="InterPro" id="IPR017871">
    <property type="entry name" value="ABC_transporter-like_CS"/>
</dbReference>
<feature type="transmembrane region" description="Helical" evidence="9">
    <location>
        <begin position="83"/>
        <end position="106"/>
    </location>
</feature>
<dbReference type="Pfam" id="PF00664">
    <property type="entry name" value="ABC_membrane"/>
    <property type="match status" value="1"/>
</dbReference>
<dbReference type="InterPro" id="IPR003593">
    <property type="entry name" value="AAA+_ATPase"/>
</dbReference>
<dbReference type="PROSITE" id="PS50929">
    <property type="entry name" value="ABC_TM1F"/>
    <property type="match status" value="1"/>
</dbReference>
<dbReference type="PANTHER" id="PTHR24221">
    <property type="entry name" value="ATP-BINDING CASSETTE SUB-FAMILY B"/>
    <property type="match status" value="1"/>
</dbReference>
<comment type="subcellular location">
    <subcellularLocation>
        <location evidence="1">Cell membrane</location>
        <topology evidence="1">Multi-pass membrane protein</topology>
    </subcellularLocation>
</comment>
<sequence>MLSALRPEASGALLRRDAVALPHSLRSTRDVARQALPWLQGFGRPIGKVIALALLLAVVSAASPLAVMGLVDALTRFAASAPIGGLRTIVIALCAVAAAELAQVYLSRLLETRSWRVKLDLDFSLRGRVTARLHELPLAWHQKQTVGATVNRVNASINGFVTAVCELAFKTLPAACYLALALAALLNLDWRLALAVCVFAPLPALIGMRAVPEQTQRDRALVAHWSAIFGRWTEVLGGIRTVKGFAMEQEEERRFLKAVDEGNALQKRGAGRDAQTAALQGLSAAGARLSVAAIGVWLVLRGHGTVGTLVASLQYVSSLFGPIQSLTNVYATVRRGRVSLEAVSEILDTPDPLADAPDARELVVARGAVDFQQVSFDYGDGRPVLREVTLSIAPGETVALVGPSGCGKTTLVSLLERLHAPTGGRILIDGVDVRDCTSRSLRAQVGTVMQEVHLFHDTVLGNITYGSPGATREQAEAAARASNAHEFIERLPHGYDTLVGERGAGLSGGQKQRIAIARALLKDPPILVLDEATSALDNESEALVQGALQRLTRGRTTLVVAHRLSTVMDADRIVVLRGGQIEAVGTHAELLAQDGYYARLFSRHSRGHGEAAEPSGAWDAAARRARWARGPRRRGLRR</sequence>
<dbReference type="GO" id="GO:0005886">
    <property type="term" value="C:plasma membrane"/>
    <property type="evidence" value="ECO:0007669"/>
    <property type="project" value="UniProtKB-SubCell"/>
</dbReference>
<dbReference type="Pfam" id="PF00005">
    <property type="entry name" value="ABC_tran"/>
    <property type="match status" value="1"/>
</dbReference>
<feature type="transmembrane region" description="Helical" evidence="9">
    <location>
        <begin position="49"/>
        <end position="71"/>
    </location>
</feature>
<reference evidence="12 13" key="1">
    <citation type="submission" date="2019-03" db="EMBL/GenBank/DDBJ databases">
        <title>Ramlibacter henchirensis DSM 14656, whole genome shotgun sequence.</title>
        <authorList>
            <person name="Zhang X."/>
            <person name="Feng G."/>
            <person name="Zhu H."/>
        </authorList>
    </citation>
    <scope>NUCLEOTIDE SEQUENCE [LARGE SCALE GENOMIC DNA]</scope>
    <source>
        <strain evidence="12 13">DSM 14656</strain>
    </source>
</reference>
<keyword evidence="3" id="KW-1003">Cell membrane</keyword>
<dbReference type="FunFam" id="3.40.50.300:FF:000287">
    <property type="entry name" value="Multidrug ABC transporter ATP-binding protein"/>
    <property type="match status" value="1"/>
</dbReference>
<evidence type="ECO:0000256" key="5">
    <source>
        <dbReference type="ARBA" id="ARBA00022741"/>
    </source>
</evidence>
<evidence type="ECO:0000313" key="13">
    <source>
        <dbReference type="Proteomes" id="UP000298180"/>
    </source>
</evidence>
<dbReference type="SUPFAM" id="SSF52540">
    <property type="entry name" value="P-loop containing nucleoside triphosphate hydrolases"/>
    <property type="match status" value="1"/>
</dbReference>
<dbReference type="PROSITE" id="PS00211">
    <property type="entry name" value="ABC_TRANSPORTER_1"/>
    <property type="match status" value="1"/>
</dbReference>
<dbReference type="GO" id="GO:0005524">
    <property type="term" value="F:ATP binding"/>
    <property type="evidence" value="ECO:0007669"/>
    <property type="project" value="UniProtKB-KW"/>
</dbReference>
<dbReference type="Gene3D" id="3.40.50.300">
    <property type="entry name" value="P-loop containing nucleotide triphosphate hydrolases"/>
    <property type="match status" value="1"/>
</dbReference>
<evidence type="ECO:0000259" key="10">
    <source>
        <dbReference type="PROSITE" id="PS50893"/>
    </source>
</evidence>
<dbReference type="EMBL" id="SMLM01000001">
    <property type="protein sequence ID" value="TFZ07203.1"/>
    <property type="molecule type" value="Genomic_DNA"/>
</dbReference>
<dbReference type="InterPro" id="IPR027417">
    <property type="entry name" value="P-loop_NTPase"/>
</dbReference>
<feature type="domain" description="ABC transmembrane type-1" evidence="11">
    <location>
        <begin position="49"/>
        <end position="335"/>
    </location>
</feature>
<keyword evidence="7 9" id="KW-1133">Transmembrane helix</keyword>
<dbReference type="InterPro" id="IPR011527">
    <property type="entry name" value="ABC1_TM_dom"/>
</dbReference>
<comment type="caution">
    <text evidence="12">The sequence shown here is derived from an EMBL/GenBank/DDBJ whole genome shotgun (WGS) entry which is preliminary data.</text>
</comment>
<dbReference type="SUPFAM" id="SSF90123">
    <property type="entry name" value="ABC transporter transmembrane region"/>
    <property type="match status" value="1"/>
</dbReference>
<evidence type="ECO:0000256" key="6">
    <source>
        <dbReference type="ARBA" id="ARBA00022840"/>
    </source>
</evidence>
<protein>
    <submittedName>
        <fullName evidence="12">ABC transporter ATP-binding protein</fullName>
    </submittedName>
</protein>
<dbReference type="Gene3D" id="1.20.1560.10">
    <property type="entry name" value="ABC transporter type 1, transmembrane domain"/>
    <property type="match status" value="1"/>
</dbReference>
<name>A0A4Z0C6F7_9BURK</name>
<evidence type="ECO:0000256" key="3">
    <source>
        <dbReference type="ARBA" id="ARBA00022475"/>
    </source>
</evidence>
<dbReference type="GO" id="GO:0016887">
    <property type="term" value="F:ATP hydrolysis activity"/>
    <property type="evidence" value="ECO:0007669"/>
    <property type="project" value="InterPro"/>
</dbReference>
<dbReference type="GO" id="GO:0034040">
    <property type="term" value="F:ATPase-coupled lipid transmembrane transporter activity"/>
    <property type="evidence" value="ECO:0007669"/>
    <property type="project" value="TreeGrafter"/>
</dbReference>
<gene>
    <name evidence="12" type="ORF">EZ313_11525</name>
</gene>
<dbReference type="InterPro" id="IPR036640">
    <property type="entry name" value="ABC1_TM_sf"/>
</dbReference>
<keyword evidence="5" id="KW-0547">Nucleotide-binding</keyword>